<dbReference type="InterPro" id="IPR050109">
    <property type="entry name" value="HTH-type_TetR-like_transc_reg"/>
</dbReference>
<evidence type="ECO:0000256" key="5">
    <source>
        <dbReference type="ARBA" id="ARBA00023163"/>
    </source>
</evidence>
<evidence type="ECO:0000313" key="11">
    <source>
        <dbReference type="Proteomes" id="UP001595476"/>
    </source>
</evidence>
<dbReference type="NCBIfam" id="TIGR03384">
    <property type="entry name" value="betaine_BetI"/>
    <property type="match status" value="1"/>
</dbReference>
<proteinExistence type="inferred from homology"/>
<dbReference type="InterPro" id="IPR001647">
    <property type="entry name" value="HTH_TetR"/>
</dbReference>
<dbReference type="Gene3D" id="1.10.357.10">
    <property type="entry name" value="Tetracycline Repressor, domain 2"/>
    <property type="match status" value="1"/>
</dbReference>
<reference evidence="11" key="1">
    <citation type="journal article" date="2019" name="Int. J. Syst. Evol. Microbiol.">
        <title>The Global Catalogue of Microorganisms (GCM) 10K type strain sequencing project: providing services to taxonomists for standard genome sequencing and annotation.</title>
        <authorList>
            <consortium name="The Broad Institute Genomics Platform"/>
            <consortium name="The Broad Institute Genome Sequencing Center for Infectious Disease"/>
            <person name="Wu L."/>
            <person name="Ma J."/>
        </authorList>
    </citation>
    <scope>NUCLEOTIDE SEQUENCE [LARGE SCALE GENOMIC DNA]</scope>
    <source>
        <strain evidence="11">KCTC 52438</strain>
    </source>
</reference>
<dbReference type="Proteomes" id="UP001595476">
    <property type="component" value="Unassembled WGS sequence"/>
</dbReference>
<feature type="DNA-binding region" description="H-T-H motif" evidence="7 8">
    <location>
        <begin position="46"/>
        <end position="65"/>
    </location>
</feature>
<evidence type="ECO:0000259" key="9">
    <source>
        <dbReference type="PROSITE" id="PS50977"/>
    </source>
</evidence>
<feature type="domain" description="HTH tetR-type" evidence="9">
    <location>
        <begin position="23"/>
        <end position="83"/>
    </location>
</feature>
<dbReference type="InterPro" id="IPR036271">
    <property type="entry name" value="Tet_transcr_reg_TetR-rel_C_sf"/>
</dbReference>
<keyword evidence="5 7" id="KW-0804">Transcription</keyword>
<comment type="function">
    <text evidence="7">Repressor involved in choline regulation of the bet genes.</text>
</comment>
<dbReference type="HAMAP" id="MF_00768">
    <property type="entry name" value="HTH_type_BetI"/>
    <property type="match status" value="1"/>
</dbReference>
<accession>A0ABV7HBZ6</accession>
<dbReference type="Pfam" id="PF00440">
    <property type="entry name" value="TetR_N"/>
    <property type="match status" value="1"/>
</dbReference>
<keyword evidence="3 7" id="KW-0805">Transcription regulation</keyword>
<gene>
    <name evidence="7 10" type="primary">betI</name>
    <name evidence="10" type="ORF">ACFOEK_03505</name>
</gene>
<dbReference type="SUPFAM" id="SSF46689">
    <property type="entry name" value="Homeodomain-like"/>
    <property type="match status" value="1"/>
</dbReference>
<dbReference type="Pfam" id="PF13977">
    <property type="entry name" value="TetR_C_6"/>
    <property type="match status" value="1"/>
</dbReference>
<dbReference type="InterPro" id="IPR039538">
    <property type="entry name" value="BetI_C"/>
</dbReference>
<dbReference type="EMBL" id="JBHRSZ010000002">
    <property type="protein sequence ID" value="MFC3150083.1"/>
    <property type="molecule type" value="Genomic_DNA"/>
</dbReference>
<dbReference type="PANTHER" id="PTHR30055:SF234">
    <property type="entry name" value="HTH-TYPE TRANSCRIPTIONAL REGULATOR BETI"/>
    <property type="match status" value="1"/>
</dbReference>
<keyword evidence="2 7" id="KW-0678">Repressor</keyword>
<dbReference type="PANTHER" id="PTHR30055">
    <property type="entry name" value="HTH-TYPE TRANSCRIPTIONAL REGULATOR RUTR"/>
    <property type="match status" value="1"/>
</dbReference>
<keyword evidence="4 7" id="KW-0238">DNA-binding</keyword>
<evidence type="ECO:0000256" key="4">
    <source>
        <dbReference type="ARBA" id="ARBA00023125"/>
    </source>
</evidence>
<name>A0ABV7HBZ6_9GAMM</name>
<dbReference type="SUPFAM" id="SSF48498">
    <property type="entry name" value="Tetracyclin repressor-like, C-terminal domain"/>
    <property type="match status" value="1"/>
</dbReference>
<evidence type="ECO:0000256" key="2">
    <source>
        <dbReference type="ARBA" id="ARBA00022491"/>
    </source>
</evidence>
<evidence type="ECO:0000256" key="1">
    <source>
        <dbReference type="ARBA" id="ARBA00004719"/>
    </source>
</evidence>
<evidence type="ECO:0000256" key="6">
    <source>
        <dbReference type="ARBA" id="ARBA00024936"/>
    </source>
</evidence>
<evidence type="ECO:0000313" key="10">
    <source>
        <dbReference type="EMBL" id="MFC3150083.1"/>
    </source>
</evidence>
<comment type="caution">
    <text evidence="10">The sequence shown here is derived from an EMBL/GenBank/DDBJ whole genome shotgun (WGS) entry which is preliminary data.</text>
</comment>
<dbReference type="PROSITE" id="PS50977">
    <property type="entry name" value="HTH_TETR_2"/>
    <property type="match status" value="1"/>
</dbReference>
<dbReference type="RefSeq" id="WP_386716232.1">
    <property type="nucleotide sequence ID" value="NZ_JBHRSZ010000002.1"/>
</dbReference>
<organism evidence="10 11">
    <name type="scientific">Litoribrevibacter euphylliae</name>
    <dbReference type="NCBI Taxonomy" id="1834034"/>
    <lineage>
        <taxon>Bacteria</taxon>
        <taxon>Pseudomonadati</taxon>
        <taxon>Pseudomonadota</taxon>
        <taxon>Gammaproteobacteria</taxon>
        <taxon>Oceanospirillales</taxon>
        <taxon>Oceanospirillaceae</taxon>
        <taxon>Litoribrevibacter</taxon>
    </lineage>
</organism>
<comment type="pathway">
    <text evidence="1 7">Amine and polyamine biosynthesis; betaine biosynthesis via choline pathway [regulation].</text>
</comment>
<dbReference type="InterPro" id="IPR023772">
    <property type="entry name" value="DNA-bd_HTH_TetR-type_CS"/>
</dbReference>
<dbReference type="InterPro" id="IPR017757">
    <property type="entry name" value="Tscrpt_rep_BetI"/>
</dbReference>
<dbReference type="NCBIfam" id="NF001978">
    <property type="entry name" value="PRK00767.1"/>
    <property type="match status" value="1"/>
</dbReference>
<protein>
    <recommendedName>
        <fullName evidence="7">HTH-type transcriptional regulator BetI</fullName>
    </recommendedName>
</protein>
<dbReference type="PROSITE" id="PS01081">
    <property type="entry name" value="HTH_TETR_1"/>
    <property type="match status" value="1"/>
</dbReference>
<comment type="function">
    <text evidence="6">Repressor involved in the biosynthesis of the osmoprotectant glycine betaine. It represses transcription of the choline transporter BetT and the genes of BetAB involved in the synthesis of glycine betaine.</text>
</comment>
<evidence type="ECO:0000256" key="7">
    <source>
        <dbReference type="HAMAP-Rule" id="MF_00768"/>
    </source>
</evidence>
<dbReference type="InterPro" id="IPR009057">
    <property type="entry name" value="Homeodomain-like_sf"/>
</dbReference>
<sequence>MKRSICLMNEEYVRVMPKVGMKPIRQAQLIEATIASVERFGLHGTTVSSISKIAGVSTGVISHYFGGKQELLEATVRFLLQSLQDELFAQLNSEIGNDPLTRLDAIIDANFSQFQIDESSAKTWMAFWAQSMHQPEFARLQRVNERRLHSNLKYSLRALLPEEMVDDAAKSIAALIDGLWLRGALSEEAIDGQHAAALCKRFLRSLI</sequence>
<evidence type="ECO:0000256" key="3">
    <source>
        <dbReference type="ARBA" id="ARBA00023015"/>
    </source>
</evidence>
<evidence type="ECO:0000256" key="8">
    <source>
        <dbReference type="PROSITE-ProRule" id="PRU00335"/>
    </source>
</evidence>
<keyword evidence="11" id="KW-1185">Reference proteome</keyword>